<accession>A0ABX4BQZ3</accession>
<protein>
    <recommendedName>
        <fullName evidence="4">P10</fullName>
    </recommendedName>
</protein>
<reference evidence="2 3" key="1">
    <citation type="submission" date="2016-11" db="EMBL/GenBank/DDBJ databases">
        <title>Whole genomes of Flavobacteriaceae.</title>
        <authorList>
            <person name="Stine C."/>
            <person name="Li C."/>
            <person name="Tadesse D."/>
        </authorList>
    </citation>
    <scope>NUCLEOTIDE SEQUENCE [LARGE SCALE GENOMIC DNA]</scope>
    <source>
        <strain evidence="2 3">DSM 15937</strain>
    </source>
</reference>
<dbReference type="Proteomes" id="UP000198382">
    <property type="component" value="Unassembled WGS sequence"/>
</dbReference>
<proteinExistence type="predicted"/>
<dbReference type="RefSeq" id="WP_074661137.1">
    <property type="nucleotide sequence ID" value="NZ_MUGV01000019.1"/>
</dbReference>
<organism evidence="2 3">
    <name type="scientific">Flavobacterium frigidimaris</name>
    <dbReference type="NCBI Taxonomy" id="262320"/>
    <lineage>
        <taxon>Bacteria</taxon>
        <taxon>Pseudomonadati</taxon>
        <taxon>Bacteroidota</taxon>
        <taxon>Flavobacteriia</taxon>
        <taxon>Flavobacteriales</taxon>
        <taxon>Flavobacteriaceae</taxon>
        <taxon>Flavobacterium</taxon>
    </lineage>
</organism>
<evidence type="ECO:0000313" key="2">
    <source>
        <dbReference type="EMBL" id="OXA78899.1"/>
    </source>
</evidence>
<feature type="region of interest" description="Disordered" evidence="1">
    <location>
        <begin position="184"/>
        <end position="209"/>
    </location>
</feature>
<evidence type="ECO:0008006" key="4">
    <source>
        <dbReference type="Google" id="ProtNLM"/>
    </source>
</evidence>
<comment type="caution">
    <text evidence="2">The sequence shown here is derived from an EMBL/GenBank/DDBJ whole genome shotgun (WGS) entry which is preliminary data.</text>
</comment>
<gene>
    <name evidence="2" type="ORF">B0A65_11965</name>
</gene>
<feature type="compositionally biased region" description="Basic and acidic residues" evidence="1">
    <location>
        <begin position="87"/>
        <end position="99"/>
    </location>
</feature>
<feature type="region of interest" description="Disordered" evidence="1">
    <location>
        <begin position="67"/>
        <end position="104"/>
    </location>
</feature>
<feature type="compositionally biased region" description="Low complexity" evidence="1">
    <location>
        <begin position="184"/>
        <end position="194"/>
    </location>
</feature>
<evidence type="ECO:0000313" key="3">
    <source>
        <dbReference type="Proteomes" id="UP000198382"/>
    </source>
</evidence>
<dbReference type="EMBL" id="MUGV01000019">
    <property type="protein sequence ID" value="OXA78899.1"/>
    <property type="molecule type" value="Genomic_DNA"/>
</dbReference>
<sequence>MNPINLLINYVIANSRANFYNVPGNQEVTNTALLTGMVSENPLMSYLIIDNKAKFEGEKGIVPVTTKASDEKDSFQGLPEKGSATTGKEEPAKTNEPTKEGSTVETAPVNVVTLEAVKAEISESTKAIKAEIAKIPESNKIELQKMISETLSPKIESLEIKTADLNDAILVLKKRVDEILKVTPAPTPDTVVPTKEAPTQKTSTKNEPK</sequence>
<keyword evidence="3" id="KW-1185">Reference proteome</keyword>
<name>A0ABX4BQZ3_FLAFR</name>
<evidence type="ECO:0000256" key="1">
    <source>
        <dbReference type="SAM" id="MobiDB-lite"/>
    </source>
</evidence>